<feature type="transmembrane region" description="Helical" evidence="1">
    <location>
        <begin position="235"/>
        <end position="255"/>
    </location>
</feature>
<dbReference type="Proteomes" id="UP000243081">
    <property type="component" value="Unassembled WGS sequence"/>
</dbReference>
<comment type="caution">
    <text evidence="2">The sequence shown here is derived from an EMBL/GenBank/DDBJ whole genome shotgun (WGS) entry which is preliminary data.</text>
</comment>
<protein>
    <submittedName>
        <fullName evidence="2">Uncharacterized protein</fullName>
    </submittedName>
</protein>
<feature type="transmembrane region" description="Helical" evidence="1">
    <location>
        <begin position="102"/>
        <end position="121"/>
    </location>
</feature>
<evidence type="ECO:0000313" key="2">
    <source>
        <dbReference type="EMBL" id="OAR02971.1"/>
    </source>
</evidence>
<dbReference type="AlphaFoldDB" id="A0A179IMY9"/>
<keyword evidence="1" id="KW-1133">Transmembrane helix</keyword>
<keyword evidence="1" id="KW-0812">Transmembrane</keyword>
<sequence>MALKPPVQISHNVAILLGAIMILFAGASFYGFPDPQPGDKAILFRTSRMPSGEHFINFRIRTAPAWLYQGLHALPAIIWSIAMPLQHSEKLRKKWPVFHRKMGYIILSLSLVLSMTGYVFLVKKHTYSHENIFHMHSIRNFPIKWPTFDFATWLLGPPYWITLYKTAATARAKNFVQHRKWAVLHTLWAYIISAERLGVLVIYAIGFAVSSFPQDLVHEYLGVGYTNEEMAEAELAVFALANPMAVGFVFSWWAYEFGLVTYLRGVWKQYPPFSSAEMDMKKVE</sequence>
<feature type="transmembrane region" description="Helical" evidence="1">
    <location>
        <begin position="65"/>
        <end position="82"/>
    </location>
</feature>
<name>A0A179IMY9_CORDF</name>
<keyword evidence="1" id="KW-0472">Membrane</keyword>
<organism evidence="2 3">
    <name type="scientific">Cordyceps confragosa</name>
    <name type="common">Lecanicillium lecanii</name>
    <dbReference type="NCBI Taxonomy" id="2714763"/>
    <lineage>
        <taxon>Eukaryota</taxon>
        <taxon>Fungi</taxon>
        <taxon>Dikarya</taxon>
        <taxon>Ascomycota</taxon>
        <taxon>Pezizomycotina</taxon>
        <taxon>Sordariomycetes</taxon>
        <taxon>Hypocreomycetidae</taxon>
        <taxon>Hypocreales</taxon>
        <taxon>Cordycipitaceae</taxon>
        <taxon>Akanthomyces</taxon>
    </lineage>
</organism>
<dbReference type="OrthoDB" id="4866090at2759"/>
<evidence type="ECO:0000313" key="3">
    <source>
        <dbReference type="Proteomes" id="UP000243081"/>
    </source>
</evidence>
<feature type="transmembrane region" description="Helical" evidence="1">
    <location>
        <begin position="150"/>
        <end position="167"/>
    </location>
</feature>
<feature type="transmembrane region" description="Helical" evidence="1">
    <location>
        <begin position="12"/>
        <end position="32"/>
    </location>
</feature>
<feature type="transmembrane region" description="Helical" evidence="1">
    <location>
        <begin position="187"/>
        <end position="209"/>
    </location>
</feature>
<evidence type="ECO:0000256" key="1">
    <source>
        <dbReference type="SAM" id="Phobius"/>
    </source>
</evidence>
<reference evidence="2 3" key="1">
    <citation type="submission" date="2016-03" db="EMBL/GenBank/DDBJ databases">
        <title>Fine-scale spatial genetic structure of a fungal parasite of coffee scale insects.</title>
        <authorList>
            <person name="Jackson D."/>
            <person name="Zemenick K.A."/>
            <person name="Malloure B."/>
            <person name="Quandt C.A."/>
            <person name="James T.Y."/>
        </authorList>
    </citation>
    <scope>NUCLEOTIDE SEQUENCE [LARGE SCALE GENOMIC DNA]</scope>
    <source>
        <strain evidence="2 3">UM487</strain>
    </source>
</reference>
<gene>
    <name evidence="2" type="ORF">LLEC1_07106</name>
</gene>
<proteinExistence type="predicted"/>
<dbReference type="EMBL" id="LUKN01000411">
    <property type="protein sequence ID" value="OAR02971.1"/>
    <property type="molecule type" value="Genomic_DNA"/>
</dbReference>
<keyword evidence="3" id="KW-1185">Reference proteome</keyword>
<accession>A0A179IMY9</accession>